<accession>A0A0V7ZPS6</accession>
<dbReference type="AlphaFoldDB" id="A0A0V7ZPS6"/>
<evidence type="ECO:0000313" key="6">
    <source>
        <dbReference type="EMBL" id="KST66573.1"/>
    </source>
</evidence>
<dbReference type="Gene3D" id="1.10.357.10">
    <property type="entry name" value="Tetracycline Repressor, domain 2"/>
    <property type="match status" value="1"/>
</dbReference>
<dbReference type="RefSeq" id="WP_036267883.1">
    <property type="nucleotide sequence ID" value="NZ_LMTZ01000096.1"/>
</dbReference>
<dbReference type="PRINTS" id="PR00455">
    <property type="entry name" value="HTHTETR"/>
</dbReference>
<evidence type="ECO:0000256" key="3">
    <source>
        <dbReference type="ARBA" id="ARBA00023163"/>
    </source>
</evidence>
<keyword evidence="1" id="KW-0805">Transcription regulation</keyword>
<dbReference type="SUPFAM" id="SSF48498">
    <property type="entry name" value="Tetracyclin repressor-like, C-terminal domain"/>
    <property type="match status" value="1"/>
</dbReference>
<feature type="DNA-binding region" description="H-T-H motif" evidence="4">
    <location>
        <begin position="33"/>
        <end position="52"/>
    </location>
</feature>
<dbReference type="SUPFAM" id="SSF46689">
    <property type="entry name" value="Homeodomain-like"/>
    <property type="match status" value="1"/>
</dbReference>
<evidence type="ECO:0000259" key="5">
    <source>
        <dbReference type="PROSITE" id="PS50977"/>
    </source>
</evidence>
<dbReference type="PANTHER" id="PTHR47506">
    <property type="entry name" value="TRANSCRIPTIONAL REGULATORY PROTEIN"/>
    <property type="match status" value="1"/>
</dbReference>
<dbReference type="Pfam" id="PF00440">
    <property type="entry name" value="TetR_N"/>
    <property type="match status" value="1"/>
</dbReference>
<keyword evidence="3" id="KW-0804">Transcription</keyword>
<evidence type="ECO:0000313" key="7">
    <source>
        <dbReference type="Proteomes" id="UP000053372"/>
    </source>
</evidence>
<dbReference type="InterPro" id="IPR001647">
    <property type="entry name" value="HTH_TetR"/>
</dbReference>
<evidence type="ECO:0000256" key="4">
    <source>
        <dbReference type="PROSITE-ProRule" id="PRU00335"/>
    </source>
</evidence>
<dbReference type="InterPro" id="IPR009057">
    <property type="entry name" value="Homeodomain-like_sf"/>
</dbReference>
<sequence>MAVSRLIEQRETKQKLLETALNLIWQSNYDSVGIVQICDRAGVTKGAFYHYFKSKADLATAAFEEHWQGVRVDLDRVFSSQNSSLERIDKYCDLIISMQEKKQAQSGRVVGCPFISSGQSTTEDKLKNSSAEIIDRMTKYFASLVADAQREGIVGRDLDPLKIALYMYEFVQGVLTLGRVKNDLKIVKTDLRPGLLRILGIKS</sequence>
<dbReference type="PROSITE" id="PS50977">
    <property type="entry name" value="HTH_TETR_2"/>
    <property type="match status" value="1"/>
</dbReference>
<evidence type="ECO:0000256" key="2">
    <source>
        <dbReference type="ARBA" id="ARBA00023125"/>
    </source>
</evidence>
<dbReference type="PANTHER" id="PTHR47506:SF6">
    <property type="entry name" value="HTH-TYPE TRANSCRIPTIONAL REPRESSOR NEMR"/>
    <property type="match status" value="1"/>
</dbReference>
<evidence type="ECO:0000256" key="1">
    <source>
        <dbReference type="ARBA" id="ARBA00023015"/>
    </source>
</evidence>
<name>A0A0V7ZPS6_9CYAN</name>
<organism evidence="6 7">
    <name type="scientific">Mastigocoleus testarum BC008</name>
    <dbReference type="NCBI Taxonomy" id="371196"/>
    <lineage>
        <taxon>Bacteria</taxon>
        <taxon>Bacillati</taxon>
        <taxon>Cyanobacteriota</taxon>
        <taxon>Cyanophyceae</taxon>
        <taxon>Nostocales</taxon>
        <taxon>Hapalosiphonaceae</taxon>
        <taxon>Mastigocoleus</taxon>
    </lineage>
</organism>
<dbReference type="InterPro" id="IPR011075">
    <property type="entry name" value="TetR_C"/>
</dbReference>
<keyword evidence="7" id="KW-1185">Reference proteome</keyword>
<dbReference type="Pfam" id="PF16925">
    <property type="entry name" value="TetR_C_13"/>
    <property type="match status" value="1"/>
</dbReference>
<dbReference type="InterPro" id="IPR036271">
    <property type="entry name" value="Tet_transcr_reg_TetR-rel_C_sf"/>
</dbReference>
<reference evidence="6 7" key="1">
    <citation type="journal article" date="2015" name="Genome Announc.">
        <title>Draft Genome of the Euendolithic (true boring) Cyanobacterium Mastigocoleus testarum strain BC008.</title>
        <authorList>
            <person name="Guida B.S."/>
            <person name="Garcia-Pichel F."/>
        </authorList>
    </citation>
    <scope>NUCLEOTIDE SEQUENCE [LARGE SCALE GENOMIC DNA]</scope>
    <source>
        <strain evidence="6 7">BC008</strain>
    </source>
</reference>
<dbReference type="GO" id="GO:0003677">
    <property type="term" value="F:DNA binding"/>
    <property type="evidence" value="ECO:0007669"/>
    <property type="project" value="UniProtKB-UniRule"/>
</dbReference>
<dbReference type="EMBL" id="LMTZ01000096">
    <property type="protein sequence ID" value="KST66573.1"/>
    <property type="molecule type" value="Genomic_DNA"/>
</dbReference>
<dbReference type="Proteomes" id="UP000053372">
    <property type="component" value="Unassembled WGS sequence"/>
</dbReference>
<comment type="caution">
    <text evidence="6">The sequence shown here is derived from an EMBL/GenBank/DDBJ whole genome shotgun (WGS) entry which is preliminary data.</text>
</comment>
<keyword evidence="2 4" id="KW-0238">DNA-binding</keyword>
<protein>
    <recommendedName>
        <fullName evidence="5">HTH tetR-type domain-containing protein</fullName>
    </recommendedName>
</protein>
<gene>
    <name evidence="6" type="ORF">BC008_43425</name>
</gene>
<proteinExistence type="predicted"/>
<feature type="domain" description="HTH tetR-type" evidence="5">
    <location>
        <begin position="10"/>
        <end position="70"/>
    </location>
</feature>